<name>A0A6P0B1S6_RHILE</name>
<comment type="caution">
    <text evidence="1">The sequence shown here is derived from an EMBL/GenBank/DDBJ whole genome shotgun (WGS) entry which is preliminary data.</text>
</comment>
<protein>
    <submittedName>
        <fullName evidence="1">Uncharacterized protein</fullName>
    </submittedName>
</protein>
<evidence type="ECO:0000313" key="1">
    <source>
        <dbReference type="EMBL" id="NEI33001.1"/>
    </source>
</evidence>
<proteinExistence type="predicted"/>
<evidence type="ECO:0000313" key="2">
    <source>
        <dbReference type="Proteomes" id="UP000471560"/>
    </source>
</evidence>
<dbReference type="AlphaFoldDB" id="A0A6P0B1S6"/>
<organism evidence="1 2">
    <name type="scientific">Rhizobium leguminosarum</name>
    <dbReference type="NCBI Taxonomy" id="384"/>
    <lineage>
        <taxon>Bacteria</taxon>
        <taxon>Pseudomonadati</taxon>
        <taxon>Pseudomonadota</taxon>
        <taxon>Alphaproteobacteria</taxon>
        <taxon>Hyphomicrobiales</taxon>
        <taxon>Rhizobiaceae</taxon>
        <taxon>Rhizobium/Agrobacterium group</taxon>
        <taxon>Rhizobium</taxon>
    </lineage>
</organism>
<dbReference type="Proteomes" id="UP000471560">
    <property type="component" value="Unassembled WGS sequence"/>
</dbReference>
<gene>
    <name evidence="1" type="ORF">GR204_03100</name>
</gene>
<dbReference type="EMBL" id="WUEZ01000003">
    <property type="protein sequence ID" value="NEI33001.1"/>
    <property type="molecule type" value="Genomic_DNA"/>
</dbReference>
<reference evidence="1 2" key="1">
    <citation type="submission" date="2019-12" db="EMBL/GenBank/DDBJ databases">
        <title>Rhizobium genotypes associated with high levels of biological nitrogen fixation by grain legumes in a temperate-maritime cropping system.</title>
        <authorList>
            <person name="Maluk M."/>
            <person name="Francesc Ferrando Molina F."/>
            <person name="Lopez Del Egido L."/>
            <person name="Lafos M."/>
            <person name="Langarica-Fuentes A."/>
            <person name="Gebre Yohannes G."/>
            <person name="Young M.W."/>
            <person name="Martin P."/>
            <person name="Gantlett R."/>
            <person name="Kenicer G."/>
            <person name="Hawes C."/>
            <person name="Begg G.S."/>
            <person name="Quilliam R.S."/>
            <person name="Squire G.R."/>
            <person name="Poole P.S."/>
            <person name="Young P.W."/>
            <person name="Iannetta P.M."/>
            <person name="James E.K."/>
        </authorList>
    </citation>
    <scope>NUCLEOTIDE SEQUENCE [LARGE SCALE GENOMIC DNA]</scope>
    <source>
        <strain evidence="1 2">JHI1096</strain>
    </source>
</reference>
<sequence>MSDHGARLVLDALPPADQLIGDRGDDSTWFCEELGASICIAAAVIFWL</sequence>
<accession>A0A6P0B1S6</accession>
<dbReference type="RefSeq" id="WP_164575624.1">
    <property type="nucleotide sequence ID" value="NZ_JAAXDH010000001.1"/>
</dbReference>